<dbReference type="SUPFAM" id="SSF53822">
    <property type="entry name" value="Periplasmic binding protein-like I"/>
    <property type="match status" value="1"/>
</dbReference>
<evidence type="ECO:0000256" key="2">
    <source>
        <dbReference type="ARBA" id="ARBA00023125"/>
    </source>
</evidence>
<dbReference type="Proteomes" id="UP000007882">
    <property type="component" value="Chromosome"/>
</dbReference>
<keyword evidence="3" id="KW-0804">Transcription</keyword>
<sequence length="77" mass="8103">MIGFDDSPLMAFTDPPLTTLRQPVTAMAVAAVRSLVDDINGHGAPRSEYLFRPELVVRSSTAVAPVTRKLPAGAPAA</sequence>
<dbReference type="PANTHER" id="PTHR30146:SF153">
    <property type="entry name" value="LACTOSE OPERON REPRESSOR"/>
    <property type="match status" value="1"/>
</dbReference>
<evidence type="ECO:0000256" key="3">
    <source>
        <dbReference type="ARBA" id="ARBA00023163"/>
    </source>
</evidence>
<dbReference type="STRING" id="512565.AMIS_61480"/>
<dbReference type="HOGENOM" id="CLU_2630164_0_0_11"/>
<dbReference type="PANTHER" id="PTHR30146">
    <property type="entry name" value="LACI-RELATED TRANSCRIPTIONAL REPRESSOR"/>
    <property type="match status" value="1"/>
</dbReference>
<feature type="domain" description="Transcriptional regulator LacI/GalR-like sensor" evidence="4">
    <location>
        <begin position="2"/>
        <end position="61"/>
    </location>
</feature>
<dbReference type="AlphaFoldDB" id="I0HED1"/>
<keyword evidence="2" id="KW-0238">DNA-binding</keyword>
<keyword evidence="6" id="KW-1185">Reference proteome</keyword>
<reference evidence="5 6" key="1">
    <citation type="submission" date="2012-02" db="EMBL/GenBank/DDBJ databases">
        <title>Complete genome sequence of Actinoplanes missouriensis 431 (= NBRC 102363).</title>
        <authorList>
            <person name="Ohnishi Y."/>
            <person name="Ishikawa J."/>
            <person name="Sekine M."/>
            <person name="Hosoyama A."/>
            <person name="Harada T."/>
            <person name="Narita H."/>
            <person name="Hata T."/>
            <person name="Konno Y."/>
            <person name="Tutikane K."/>
            <person name="Fujita N."/>
            <person name="Horinouchi S."/>
            <person name="Hayakawa M."/>
        </authorList>
    </citation>
    <scope>NUCLEOTIDE SEQUENCE [LARGE SCALE GENOMIC DNA]</scope>
    <source>
        <strain evidence="6">ATCC 14538 / DSM 43046 / CBS 188.64 / JCM 3121 / NBRC 102363 / NCIMB 12654 / NRRL B-3342 / UNCC 431</strain>
    </source>
</reference>
<gene>
    <name evidence="5" type="ordered locus">AMIS_61480</name>
</gene>
<dbReference type="EMBL" id="AP012319">
    <property type="protein sequence ID" value="BAL91368.1"/>
    <property type="molecule type" value="Genomic_DNA"/>
</dbReference>
<dbReference type="GO" id="GO:0000976">
    <property type="term" value="F:transcription cis-regulatory region binding"/>
    <property type="evidence" value="ECO:0007669"/>
    <property type="project" value="TreeGrafter"/>
</dbReference>
<accession>I0HED1</accession>
<name>I0HED1_ACTM4</name>
<organism evidence="5 6">
    <name type="scientific">Actinoplanes missouriensis (strain ATCC 14538 / DSM 43046 / CBS 188.64 / JCM 3121 / NBRC 102363 / NCIMB 12654 / NRRL B-3342 / UNCC 431)</name>
    <dbReference type="NCBI Taxonomy" id="512565"/>
    <lineage>
        <taxon>Bacteria</taxon>
        <taxon>Bacillati</taxon>
        <taxon>Actinomycetota</taxon>
        <taxon>Actinomycetes</taxon>
        <taxon>Micromonosporales</taxon>
        <taxon>Micromonosporaceae</taxon>
        <taxon>Actinoplanes</taxon>
    </lineage>
</organism>
<dbReference type="InterPro" id="IPR028082">
    <property type="entry name" value="Peripla_BP_I"/>
</dbReference>
<dbReference type="KEGG" id="ams:AMIS_61480"/>
<dbReference type="InterPro" id="IPR046335">
    <property type="entry name" value="LacI/GalR-like_sensor"/>
</dbReference>
<proteinExistence type="predicted"/>
<evidence type="ECO:0000313" key="5">
    <source>
        <dbReference type="EMBL" id="BAL91368.1"/>
    </source>
</evidence>
<dbReference type="Pfam" id="PF13377">
    <property type="entry name" value="Peripla_BP_3"/>
    <property type="match status" value="1"/>
</dbReference>
<evidence type="ECO:0000256" key="1">
    <source>
        <dbReference type="ARBA" id="ARBA00023015"/>
    </source>
</evidence>
<evidence type="ECO:0000313" key="6">
    <source>
        <dbReference type="Proteomes" id="UP000007882"/>
    </source>
</evidence>
<protein>
    <recommendedName>
        <fullName evidence="4">Transcriptional regulator LacI/GalR-like sensor domain-containing protein</fullName>
    </recommendedName>
</protein>
<keyword evidence="1" id="KW-0805">Transcription regulation</keyword>
<dbReference type="GO" id="GO:0003700">
    <property type="term" value="F:DNA-binding transcription factor activity"/>
    <property type="evidence" value="ECO:0007669"/>
    <property type="project" value="TreeGrafter"/>
</dbReference>
<dbReference type="PATRIC" id="fig|512565.3.peg.6142"/>
<evidence type="ECO:0000259" key="4">
    <source>
        <dbReference type="Pfam" id="PF13377"/>
    </source>
</evidence>
<dbReference type="Gene3D" id="3.40.50.2300">
    <property type="match status" value="2"/>
</dbReference>
<dbReference type="eggNOG" id="COG1609">
    <property type="taxonomic scope" value="Bacteria"/>
</dbReference>